<evidence type="ECO:0000313" key="3">
    <source>
        <dbReference type="EMBL" id="PIL18195.1"/>
    </source>
</evidence>
<sequence>MSNQFNLARFASLQGYYSLVGRGLERDLAPMLDSEGLGLMVWSPLAGGFLSGKYRREGKENGIGRRDTFDFPPVDKVQGYDVNDAMAPIAMATSVFNRSSRRATRATRAPS</sequence>
<reference evidence="3 4" key="1">
    <citation type="submission" date="2013-09" db="EMBL/GenBank/DDBJ databases">
        <title>Genome sequencing of Phaeobacter antarcticus sp. nov. SM1211.</title>
        <authorList>
            <person name="Zhang X.-Y."/>
            <person name="Liu C."/>
            <person name="Chen X.-L."/>
            <person name="Xie B.-B."/>
            <person name="Qin Q.-L."/>
            <person name="Rong J.-C."/>
            <person name="Zhang Y.-Z."/>
        </authorList>
    </citation>
    <scope>NUCLEOTIDE SEQUENCE [LARGE SCALE GENOMIC DNA]</scope>
    <source>
        <strain evidence="3 4">SM1211</strain>
    </source>
</reference>
<feature type="domain" description="NADP-dependent oxidoreductase" evidence="2">
    <location>
        <begin position="8"/>
        <end position="66"/>
    </location>
</feature>
<proteinExistence type="predicted"/>
<protein>
    <recommendedName>
        <fullName evidence="2">NADP-dependent oxidoreductase domain-containing protein</fullName>
    </recommendedName>
</protein>
<dbReference type="AlphaFoldDB" id="A0A2G8R9F1"/>
<dbReference type="Pfam" id="PF00248">
    <property type="entry name" value="Aldo_ket_red"/>
    <property type="match status" value="1"/>
</dbReference>
<dbReference type="InterPro" id="IPR036812">
    <property type="entry name" value="NAD(P)_OxRdtase_dom_sf"/>
</dbReference>
<accession>A0A2G8R9F1</accession>
<evidence type="ECO:0000313" key="4">
    <source>
        <dbReference type="Proteomes" id="UP000231259"/>
    </source>
</evidence>
<organism evidence="3 4">
    <name type="scientific">Puniceibacterium antarcticum</name>
    <dbReference type="NCBI Taxonomy" id="1206336"/>
    <lineage>
        <taxon>Bacteria</taxon>
        <taxon>Pseudomonadati</taxon>
        <taxon>Pseudomonadota</taxon>
        <taxon>Alphaproteobacteria</taxon>
        <taxon>Rhodobacterales</taxon>
        <taxon>Paracoccaceae</taxon>
        <taxon>Puniceibacterium</taxon>
    </lineage>
</organism>
<evidence type="ECO:0000259" key="2">
    <source>
        <dbReference type="Pfam" id="PF00248"/>
    </source>
</evidence>
<dbReference type="Gene3D" id="3.20.20.100">
    <property type="entry name" value="NADP-dependent oxidoreductase domain"/>
    <property type="match status" value="1"/>
</dbReference>
<dbReference type="InterPro" id="IPR023210">
    <property type="entry name" value="NADP_OxRdtase_dom"/>
</dbReference>
<keyword evidence="4" id="KW-1185">Reference proteome</keyword>
<dbReference type="EMBL" id="AWWI01000133">
    <property type="protein sequence ID" value="PIL18195.1"/>
    <property type="molecule type" value="Genomic_DNA"/>
</dbReference>
<dbReference type="InterPro" id="IPR050523">
    <property type="entry name" value="AKR_Detox_Biosynth"/>
</dbReference>
<gene>
    <name evidence="3" type="ORF">P775_21085</name>
</gene>
<dbReference type="GO" id="GO:0016491">
    <property type="term" value="F:oxidoreductase activity"/>
    <property type="evidence" value="ECO:0007669"/>
    <property type="project" value="UniProtKB-KW"/>
</dbReference>
<comment type="caution">
    <text evidence="3">The sequence shown here is derived from an EMBL/GenBank/DDBJ whole genome shotgun (WGS) entry which is preliminary data.</text>
</comment>
<evidence type="ECO:0000256" key="1">
    <source>
        <dbReference type="ARBA" id="ARBA00023002"/>
    </source>
</evidence>
<dbReference type="PANTHER" id="PTHR43364:SF4">
    <property type="entry name" value="NAD(P)-LINKED OXIDOREDUCTASE SUPERFAMILY PROTEIN"/>
    <property type="match status" value="1"/>
</dbReference>
<keyword evidence="1" id="KW-0560">Oxidoreductase</keyword>
<dbReference type="Proteomes" id="UP000231259">
    <property type="component" value="Unassembled WGS sequence"/>
</dbReference>
<name>A0A2G8R9F1_9RHOB</name>
<dbReference type="PANTHER" id="PTHR43364">
    <property type="entry name" value="NADH-SPECIFIC METHYLGLYOXAL REDUCTASE-RELATED"/>
    <property type="match status" value="1"/>
</dbReference>
<dbReference type="SUPFAM" id="SSF51430">
    <property type="entry name" value="NAD(P)-linked oxidoreductase"/>
    <property type="match status" value="1"/>
</dbReference>